<dbReference type="EMBL" id="CABPSG010000007">
    <property type="protein sequence ID" value="VVE16194.1"/>
    <property type="molecule type" value="Genomic_DNA"/>
</dbReference>
<keyword evidence="2" id="KW-1185">Reference proteome</keyword>
<organism evidence="1 2">
    <name type="scientific">Pandoraea soli</name>
    <dbReference type="NCBI Taxonomy" id="2508293"/>
    <lineage>
        <taxon>Bacteria</taxon>
        <taxon>Pseudomonadati</taxon>
        <taxon>Pseudomonadota</taxon>
        <taxon>Betaproteobacteria</taxon>
        <taxon>Burkholderiales</taxon>
        <taxon>Burkholderiaceae</taxon>
        <taxon>Pandoraea</taxon>
    </lineage>
</organism>
<sequence length="241" mass="25898">MLARRDWSGGVSYERPSGLEKIRQAVCERRLGLAHRPCDGFIAGEDGHRHGGHGAQTVRVTQQLQGQMRGGAIGIASQGMSCFASSRLPRLAPDGLPSHPRSARLTPTARLPASGLPASLACGLRIAAVVAMSSRPPPDSITLLAAVARGRGLLTVAGDELKKDGGNWANRALRANRTEQSQRLGSEPRNPVCGLNSKPFSSRERPCLHPVLLAVPRYCVATPRCPKTRFTAWPRPHSTTW</sequence>
<proteinExistence type="predicted"/>
<accession>A0ABY6W386</accession>
<evidence type="ECO:0000313" key="1">
    <source>
        <dbReference type="EMBL" id="VVE16194.1"/>
    </source>
</evidence>
<dbReference type="Proteomes" id="UP000405357">
    <property type="component" value="Unassembled WGS sequence"/>
</dbReference>
<protein>
    <submittedName>
        <fullName evidence="1">Uncharacterized protein</fullName>
    </submittedName>
</protein>
<gene>
    <name evidence="1" type="ORF">PSO31014_02879</name>
</gene>
<comment type="caution">
    <text evidence="1">The sequence shown here is derived from an EMBL/GenBank/DDBJ whole genome shotgun (WGS) entry which is preliminary data.</text>
</comment>
<name>A0ABY6W386_9BURK</name>
<reference evidence="1 2" key="1">
    <citation type="submission" date="2019-08" db="EMBL/GenBank/DDBJ databases">
        <authorList>
            <person name="Peeters C."/>
        </authorList>
    </citation>
    <scope>NUCLEOTIDE SEQUENCE [LARGE SCALE GENOMIC DNA]</scope>
    <source>
        <strain evidence="1 2">LMG 31014</strain>
    </source>
</reference>
<evidence type="ECO:0000313" key="2">
    <source>
        <dbReference type="Proteomes" id="UP000405357"/>
    </source>
</evidence>